<organism evidence="1 2">
    <name type="scientific">Populus deltoides</name>
    <name type="common">Eastern poplar</name>
    <name type="synonym">Eastern cottonwood</name>
    <dbReference type="NCBI Taxonomy" id="3696"/>
    <lineage>
        <taxon>Eukaryota</taxon>
        <taxon>Viridiplantae</taxon>
        <taxon>Streptophyta</taxon>
        <taxon>Embryophyta</taxon>
        <taxon>Tracheophyta</taxon>
        <taxon>Spermatophyta</taxon>
        <taxon>Magnoliopsida</taxon>
        <taxon>eudicotyledons</taxon>
        <taxon>Gunneridae</taxon>
        <taxon>Pentapetalae</taxon>
        <taxon>rosids</taxon>
        <taxon>fabids</taxon>
        <taxon>Malpighiales</taxon>
        <taxon>Salicaceae</taxon>
        <taxon>Saliceae</taxon>
        <taxon>Populus</taxon>
    </lineage>
</organism>
<evidence type="ECO:0000313" key="2">
    <source>
        <dbReference type="Proteomes" id="UP000807159"/>
    </source>
</evidence>
<dbReference type="EMBL" id="JACEGQ020000017">
    <property type="protein sequence ID" value="KAH8483456.1"/>
    <property type="molecule type" value="Genomic_DNA"/>
</dbReference>
<proteinExistence type="predicted"/>
<gene>
    <name evidence="1" type="ORF">H0E87_028020</name>
</gene>
<protein>
    <submittedName>
        <fullName evidence="1">Uncharacterized protein</fullName>
    </submittedName>
</protein>
<feature type="non-terminal residue" evidence="1">
    <location>
        <position position="1"/>
    </location>
</feature>
<keyword evidence="2" id="KW-1185">Reference proteome</keyword>
<dbReference type="AlphaFoldDB" id="A0A8T2WRC4"/>
<reference evidence="1" key="1">
    <citation type="journal article" date="2021" name="J. Hered.">
        <title>Genome Assembly of Salicaceae Populus deltoides (Eastern Cottonwood) I-69 Based on Nanopore Sequencing and Hi-C Technologies.</title>
        <authorList>
            <person name="Bai S."/>
            <person name="Wu H."/>
            <person name="Zhang J."/>
            <person name="Pan Z."/>
            <person name="Zhao W."/>
            <person name="Li Z."/>
            <person name="Tong C."/>
        </authorList>
    </citation>
    <scope>NUCLEOTIDE SEQUENCE</scope>
    <source>
        <tissue evidence="1">Leaf</tissue>
    </source>
</reference>
<evidence type="ECO:0000313" key="1">
    <source>
        <dbReference type="EMBL" id="KAH8483456.1"/>
    </source>
</evidence>
<name>A0A8T2WRC4_POPDE</name>
<comment type="caution">
    <text evidence="1">The sequence shown here is derived from an EMBL/GenBank/DDBJ whole genome shotgun (WGS) entry which is preliminary data.</text>
</comment>
<dbReference type="Proteomes" id="UP000807159">
    <property type="component" value="Chromosome 17"/>
</dbReference>
<accession>A0A8T2WRC4</accession>
<sequence>TGTSVLSGFLSFTCESFSDQLLLMGQQSSVETRSCPVQIVERIVPFRAAQFYSALTRKSGNERLMQR</sequence>